<gene>
    <name evidence="2" type="ORF">GCM10007067_22420</name>
</gene>
<evidence type="ECO:0000313" key="3">
    <source>
        <dbReference type="Proteomes" id="UP000646426"/>
    </source>
</evidence>
<reference evidence="2" key="2">
    <citation type="submission" date="2020-09" db="EMBL/GenBank/DDBJ databases">
        <authorList>
            <person name="Sun Q."/>
            <person name="Kim S."/>
        </authorList>
    </citation>
    <scope>NUCLEOTIDE SEQUENCE</scope>
    <source>
        <strain evidence="2">KCTC 23077</strain>
    </source>
</reference>
<sequence>MQSTRIWLGAAVLGTALSAHAAPRQADKPPVEWAAYIEAVRAADRMEGAEARCLAHPDLPGNRWRPDAGKWRCAVLREPLHSLDAIERLLQTEAGRAELERDFAQLLDAHYSDPDRREQIFNAFYPFDRSDRAGKIANRWLEAAPDSAFAHAALASHHDALGWAARGTAYARDTSDEQLERMTANFSKAVPLYLKALEIEPRLSPACTELAAIGRQSSDALQTYAIAACTKVDPDSYHVTLERLNGAQPKWGGSDTQLREAVAHAEARVTRNPMLGALLGEGAGYAPSNAEDFREVADELAAAAQMGPSAGLSGRAGSGYQRRGEFWAAIVYLSQSLRYAPEDASRRYQRAGALHAVSELDWALRDMEVVLRHEPDDGWHQLRMGEILAERDGDRAAREHFKRAATFPETRKHALRQLCGGLLHDREHGQAGACTLEFITAYPSDGEAWLQRTHFLVATKSPQASAAIERFLKHADLSDERQQAAVEWFTQPRTPKGAGAK</sequence>
<dbReference type="RefSeq" id="WP_189456542.1">
    <property type="nucleotide sequence ID" value="NZ_BMYD01000003.1"/>
</dbReference>
<dbReference type="Gene3D" id="1.25.40.10">
    <property type="entry name" value="Tetratricopeptide repeat domain"/>
    <property type="match status" value="2"/>
</dbReference>
<reference evidence="2" key="1">
    <citation type="journal article" date="2014" name="Int. J. Syst. Evol. Microbiol.">
        <title>Complete genome sequence of Corynebacterium casei LMG S-19264T (=DSM 44701T), isolated from a smear-ripened cheese.</title>
        <authorList>
            <consortium name="US DOE Joint Genome Institute (JGI-PGF)"/>
            <person name="Walter F."/>
            <person name="Albersmeier A."/>
            <person name="Kalinowski J."/>
            <person name="Ruckert C."/>
        </authorList>
    </citation>
    <scope>NUCLEOTIDE SEQUENCE</scope>
    <source>
        <strain evidence="2">KCTC 23077</strain>
    </source>
</reference>
<dbReference type="Proteomes" id="UP000646426">
    <property type="component" value="Unassembled WGS sequence"/>
</dbReference>
<evidence type="ECO:0008006" key="4">
    <source>
        <dbReference type="Google" id="ProtNLM"/>
    </source>
</evidence>
<feature type="chain" id="PRO_5037978206" description="DUF4034 domain-containing protein" evidence="1">
    <location>
        <begin position="22"/>
        <end position="501"/>
    </location>
</feature>
<comment type="caution">
    <text evidence="2">The sequence shown here is derived from an EMBL/GenBank/DDBJ whole genome shotgun (WGS) entry which is preliminary data.</text>
</comment>
<evidence type="ECO:0000313" key="2">
    <source>
        <dbReference type="EMBL" id="GHA83809.1"/>
    </source>
</evidence>
<dbReference type="EMBL" id="BMYD01000003">
    <property type="protein sequence ID" value="GHA83809.1"/>
    <property type="molecule type" value="Genomic_DNA"/>
</dbReference>
<evidence type="ECO:0000256" key="1">
    <source>
        <dbReference type="SAM" id="SignalP"/>
    </source>
</evidence>
<accession>A0A918T399</accession>
<keyword evidence="3" id="KW-1185">Reference proteome</keyword>
<name>A0A918T399_9GAMM</name>
<dbReference type="AlphaFoldDB" id="A0A918T399"/>
<dbReference type="InterPro" id="IPR011990">
    <property type="entry name" value="TPR-like_helical_dom_sf"/>
</dbReference>
<proteinExistence type="predicted"/>
<feature type="signal peptide" evidence="1">
    <location>
        <begin position="1"/>
        <end position="21"/>
    </location>
</feature>
<protein>
    <recommendedName>
        <fullName evidence="4">DUF4034 domain-containing protein</fullName>
    </recommendedName>
</protein>
<organism evidence="2 3">
    <name type="scientific">Cognatilysobacter bugurensis</name>
    <dbReference type="NCBI Taxonomy" id="543356"/>
    <lineage>
        <taxon>Bacteria</taxon>
        <taxon>Pseudomonadati</taxon>
        <taxon>Pseudomonadota</taxon>
        <taxon>Gammaproteobacteria</taxon>
        <taxon>Lysobacterales</taxon>
        <taxon>Lysobacteraceae</taxon>
        <taxon>Cognatilysobacter</taxon>
    </lineage>
</organism>
<dbReference type="SUPFAM" id="SSF48452">
    <property type="entry name" value="TPR-like"/>
    <property type="match status" value="1"/>
</dbReference>
<keyword evidence="1" id="KW-0732">Signal</keyword>